<evidence type="ECO:0000256" key="1">
    <source>
        <dbReference type="ARBA" id="ARBA00005303"/>
    </source>
</evidence>
<feature type="region of interest" description="Disordered" evidence="2">
    <location>
        <begin position="376"/>
        <end position="395"/>
    </location>
</feature>
<dbReference type="SUPFAM" id="SSF160631">
    <property type="entry name" value="SMI1/KNR4-like"/>
    <property type="match status" value="1"/>
</dbReference>
<dbReference type="PIRSF" id="PIRSF017023">
    <property type="entry name" value="KNR4"/>
    <property type="match status" value="1"/>
</dbReference>
<keyword evidence="5" id="KW-1185">Reference proteome</keyword>
<evidence type="ECO:0000256" key="2">
    <source>
        <dbReference type="SAM" id="MobiDB-lite"/>
    </source>
</evidence>
<dbReference type="Gene3D" id="3.40.1580.10">
    <property type="entry name" value="SMI1/KNR4-like"/>
    <property type="match status" value="1"/>
</dbReference>
<evidence type="ECO:0000313" key="4">
    <source>
        <dbReference type="EMBL" id="WPK27435.1"/>
    </source>
</evidence>
<dbReference type="Pfam" id="PF09346">
    <property type="entry name" value="SMI1_KNR4"/>
    <property type="match status" value="1"/>
</dbReference>
<sequence length="395" mass="44467">MTIGLKIKEFFYTLNAKDKYSDFDSRQSFNRLNKPDVKSSLLGSHQNGSTVSLSTRLNSEGVHEVRLAWRHVKKWLHKHCEDINASLLEACTEADIHEFEKDLGCQLPDCVVEFFRLTGGQSTFNDNGCSGLFYGVKLCPIDEIAVLTERWRKVHEEIKRNEDNKNAYVAAASEALSSARDKRVKDLFPPQSSIPPNTILPIYAHSMWIPFASDRAGNYIAIDLSHDPEDEQQAGTLGKWGQVILFGRDFDTKFKVADTFGDFLLIFANDLELGNWALHNFGEFEDVVCGVEADLVYRDHKSKKEMPYLDVLRTRATEKWLESLTAEEQLQNAPVLAQLKSKYSYEVPTFEVNTDSLITQNLKQFDISKGSEASASAAAVPASAGEPELQEVDKD</sequence>
<dbReference type="GeneID" id="88175882"/>
<dbReference type="GO" id="GO:0043332">
    <property type="term" value="C:mating projection tip"/>
    <property type="evidence" value="ECO:0007669"/>
    <property type="project" value="TreeGrafter"/>
</dbReference>
<gene>
    <name evidence="4" type="ORF">PUMCH_004822</name>
</gene>
<organism evidence="4 5">
    <name type="scientific">Australozyma saopauloensis</name>
    <dbReference type="NCBI Taxonomy" id="291208"/>
    <lineage>
        <taxon>Eukaryota</taxon>
        <taxon>Fungi</taxon>
        <taxon>Dikarya</taxon>
        <taxon>Ascomycota</taxon>
        <taxon>Saccharomycotina</taxon>
        <taxon>Pichiomycetes</taxon>
        <taxon>Metschnikowiaceae</taxon>
        <taxon>Australozyma</taxon>
    </lineage>
</organism>
<feature type="compositionally biased region" description="Low complexity" evidence="2">
    <location>
        <begin position="376"/>
        <end position="387"/>
    </location>
</feature>
<dbReference type="AlphaFoldDB" id="A0AAX4HHM3"/>
<comment type="similarity">
    <text evidence="1">Belongs to the KNR4/SMI1 family.</text>
</comment>
<accession>A0AAX4HHM3</accession>
<dbReference type="Proteomes" id="UP001338582">
    <property type="component" value="Chromosome 6"/>
</dbReference>
<dbReference type="InterPro" id="IPR037883">
    <property type="entry name" value="Knr4/Smi1-like_sf"/>
</dbReference>
<dbReference type="SMART" id="SM00860">
    <property type="entry name" value="SMI1_KNR4"/>
    <property type="match status" value="1"/>
</dbReference>
<reference evidence="4 5" key="1">
    <citation type="submission" date="2023-10" db="EMBL/GenBank/DDBJ databases">
        <title>Draft Genome Sequence of Candida saopaulonensis from a very Premature Infant with Sepsis.</title>
        <authorList>
            <person name="Ning Y."/>
            <person name="Dai R."/>
            <person name="Xiao M."/>
            <person name="Xu Y."/>
            <person name="Yan Q."/>
            <person name="Zhang L."/>
        </authorList>
    </citation>
    <scope>NUCLEOTIDE SEQUENCE [LARGE SCALE GENOMIC DNA]</scope>
    <source>
        <strain evidence="4 5">19XY460</strain>
    </source>
</reference>
<dbReference type="PANTHER" id="PTHR47432:SF1">
    <property type="entry name" value="CELL WALL ASSEMBLY REGULATOR SMI1"/>
    <property type="match status" value="1"/>
</dbReference>
<dbReference type="RefSeq" id="XP_062879813.1">
    <property type="nucleotide sequence ID" value="XM_063023743.1"/>
</dbReference>
<dbReference type="InterPro" id="IPR009203">
    <property type="entry name" value="Knr4/Smi1"/>
</dbReference>
<dbReference type="EMBL" id="CP138899">
    <property type="protein sequence ID" value="WPK27435.1"/>
    <property type="molecule type" value="Genomic_DNA"/>
</dbReference>
<proteinExistence type="inferred from homology"/>
<name>A0AAX4HHM3_9ASCO</name>
<feature type="domain" description="Knr4/Smi1-like" evidence="3">
    <location>
        <begin position="90"/>
        <end position="266"/>
    </location>
</feature>
<dbReference type="GO" id="GO:0070880">
    <property type="term" value="P:fungal-type cell wall beta-glucan biosynthetic process"/>
    <property type="evidence" value="ECO:0007669"/>
    <property type="project" value="TreeGrafter"/>
</dbReference>
<dbReference type="InterPro" id="IPR018958">
    <property type="entry name" value="Knr4/Smi1-like_dom"/>
</dbReference>
<protein>
    <recommendedName>
        <fullName evidence="3">Knr4/Smi1-like domain-containing protein</fullName>
    </recommendedName>
</protein>
<evidence type="ECO:0000259" key="3">
    <source>
        <dbReference type="SMART" id="SM00860"/>
    </source>
</evidence>
<dbReference type="KEGG" id="asau:88175882"/>
<evidence type="ECO:0000313" key="5">
    <source>
        <dbReference type="Proteomes" id="UP001338582"/>
    </source>
</evidence>
<dbReference type="PANTHER" id="PTHR47432">
    <property type="entry name" value="CELL WALL ASSEMBLY REGULATOR SMI1"/>
    <property type="match status" value="1"/>
</dbReference>
<dbReference type="InterPro" id="IPR051873">
    <property type="entry name" value="KNR4/SMI1_regulator"/>
</dbReference>